<dbReference type="Pfam" id="PF02195">
    <property type="entry name" value="ParB_N"/>
    <property type="match status" value="1"/>
</dbReference>
<sequence length="200" mass="22223">MKEPMKELGLNTVALSAVDVGDRLRAVDEAYAHLLAENIAEVGCLRQPIEVRRLTAKTYRLIAGAHRLRAAELLGWSDIPAFVYQGSDEAARLREIDENLVRHELNPLDRAVFLAQRKEVYERLHPEAKHGAQGGRGSKRNENDIMSFSKDTAERCGLTDRTIQRAVSIATGLAPDVRRALVGTPLARAQKELLDLARLP</sequence>
<dbReference type="PANTHER" id="PTHR33375">
    <property type="entry name" value="CHROMOSOME-PARTITIONING PROTEIN PARB-RELATED"/>
    <property type="match status" value="1"/>
</dbReference>
<evidence type="ECO:0000313" key="2">
    <source>
        <dbReference type="EMBL" id="SDH89442.1"/>
    </source>
</evidence>
<reference evidence="3" key="1">
    <citation type="submission" date="2016-10" db="EMBL/GenBank/DDBJ databases">
        <authorList>
            <person name="Varghese N."/>
            <person name="Submissions S."/>
        </authorList>
    </citation>
    <scope>NUCLEOTIDE SEQUENCE [LARGE SCALE GENOMIC DNA]</scope>
    <source>
        <strain evidence="3">930I</strain>
    </source>
</reference>
<accession>A0A1G8G513</accession>
<dbReference type="InterPro" id="IPR050336">
    <property type="entry name" value="Chromosome_partition/occlusion"/>
</dbReference>
<organism evidence="2 3">
    <name type="scientific">Roseospirillum parvum</name>
    <dbReference type="NCBI Taxonomy" id="83401"/>
    <lineage>
        <taxon>Bacteria</taxon>
        <taxon>Pseudomonadati</taxon>
        <taxon>Pseudomonadota</taxon>
        <taxon>Alphaproteobacteria</taxon>
        <taxon>Rhodospirillales</taxon>
        <taxon>Rhodospirillaceae</taxon>
        <taxon>Roseospirillum</taxon>
    </lineage>
</organism>
<dbReference type="RefSeq" id="WP_092621974.1">
    <property type="nucleotide sequence ID" value="NZ_FNCV01000019.1"/>
</dbReference>
<dbReference type="GO" id="GO:0007059">
    <property type="term" value="P:chromosome segregation"/>
    <property type="evidence" value="ECO:0007669"/>
    <property type="project" value="TreeGrafter"/>
</dbReference>
<dbReference type="STRING" id="83401.SAMN05421742_11911"/>
<dbReference type="PANTHER" id="PTHR33375:SF1">
    <property type="entry name" value="CHROMOSOME-PARTITIONING PROTEIN PARB-RELATED"/>
    <property type="match status" value="1"/>
</dbReference>
<keyword evidence="3" id="KW-1185">Reference proteome</keyword>
<name>A0A1G8G513_9PROT</name>
<dbReference type="SUPFAM" id="SSF110849">
    <property type="entry name" value="ParB/Sulfiredoxin"/>
    <property type="match status" value="1"/>
</dbReference>
<protein>
    <submittedName>
        <fullName evidence="2">Chromosome partitioning protein, ParB family</fullName>
    </submittedName>
</protein>
<dbReference type="Proteomes" id="UP000217076">
    <property type="component" value="Unassembled WGS sequence"/>
</dbReference>
<dbReference type="InterPro" id="IPR036086">
    <property type="entry name" value="ParB/Sulfiredoxin_sf"/>
</dbReference>
<dbReference type="OrthoDB" id="9800596at2"/>
<dbReference type="Gene3D" id="1.10.10.2830">
    <property type="match status" value="1"/>
</dbReference>
<feature type="domain" description="ParB-like N-terminal" evidence="1">
    <location>
        <begin position="11"/>
        <end position="100"/>
    </location>
</feature>
<dbReference type="EMBL" id="FNCV01000019">
    <property type="protein sequence ID" value="SDH89442.1"/>
    <property type="molecule type" value="Genomic_DNA"/>
</dbReference>
<proteinExistence type="predicted"/>
<dbReference type="AlphaFoldDB" id="A0A1G8G513"/>
<gene>
    <name evidence="2" type="ORF">SAMN05421742_11911</name>
</gene>
<evidence type="ECO:0000313" key="3">
    <source>
        <dbReference type="Proteomes" id="UP000217076"/>
    </source>
</evidence>
<dbReference type="GO" id="GO:0005694">
    <property type="term" value="C:chromosome"/>
    <property type="evidence" value="ECO:0007669"/>
    <property type="project" value="TreeGrafter"/>
</dbReference>
<dbReference type="CDD" id="cd16409">
    <property type="entry name" value="ParB_N_like"/>
    <property type="match status" value="1"/>
</dbReference>
<dbReference type="Gene3D" id="3.90.1530.30">
    <property type="match status" value="1"/>
</dbReference>
<evidence type="ECO:0000259" key="1">
    <source>
        <dbReference type="SMART" id="SM00470"/>
    </source>
</evidence>
<dbReference type="SMART" id="SM00470">
    <property type="entry name" value="ParB"/>
    <property type="match status" value="1"/>
</dbReference>
<dbReference type="InterPro" id="IPR003115">
    <property type="entry name" value="ParB_N"/>
</dbReference>
<feature type="non-terminal residue" evidence="2">
    <location>
        <position position="200"/>
    </location>
</feature>